<dbReference type="KEGG" id="aoz:HUE56_07920"/>
<gene>
    <name evidence="3" type="ORF">HUE56_07920</name>
</gene>
<feature type="chain" id="PRO_5028977829" evidence="2">
    <location>
        <begin position="28"/>
        <end position="204"/>
    </location>
</feature>
<name>A0A6N1AGR4_9PROT</name>
<sequence length="204" mass="20679">MKDGFPMKRSRTVAALLLGGISPILVACGEDGPEEATVYPSVEACTAEMPAGDCAAAFAAARDEHRAGAPRFASREACEAEMGDGACTPANEGANEGGGSSVGNVFVPALVGFMIGRSLTGGYAQPVYFDRQGYARSGNTRIAETPLPPQRRDEIRQGSGGAASSSGSYYRPGSGNAGKSFTVTTTGRSAGFGSTGSSRGFSGS</sequence>
<protein>
    <submittedName>
        <fullName evidence="3">DUF1190 domain-containing protein</fullName>
    </submittedName>
</protein>
<evidence type="ECO:0000256" key="2">
    <source>
        <dbReference type="SAM" id="SignalP"/>
    </source>
</evidence>
<geneLocation type="plasmid" evidence="3 4">
    <name>unnamed4</name>
</geneLocation>
<keyword evidence="4" id="KW-1185">Reference proteome</keyword>
<accession>A0A6N1AGR4</accession>
<dbReference type="PROSITE" id="PS51257">
    <property type="entry name" value="PROKAR_LIPOPROTEIN"/>
    <property type="match status" value="1"/>
</dbReference>
<keyword evidence="3" id="KW-0614">Plasmid</keyword>
<feature type="signal peptide" evidence="2">
    <location>
        <begin position="1"/>
        <end position="27"/>
    </location>
</feature>
<dbReference type="AlphaFoldDB" id="A0A6N1AGR4"/>
<evidence type="ECO:0000313" key="4">
    <source>
        <dbReference type="Proteomes" id="UP000509702"/>
    </source>
</evidence>
<evidence type="ECO:0000313" key="3">
    <source>
        <dbReference type="EMBL" id="QKS50459.1"/>
    </source>
</evidence>
<feature type="compositionally biased region" description="Low complexity" evidence="1">
    <location>
        <begin position="184"/>
        <end position="204"/>
    </location>
</feature>
<organism evidence="3 4">
    <name type="scientific">Azospirillum oryzae</name>
    <dbReference type="NCBI Taxonomy" id="286727"/>
    <lineage>
        <taxon>Bacteria</taxon>
        <taxon>Pseudomonadati</taxon>
        <taxon>Pseudomonadota</taxon>
        <taxon>Alphaproteobacteria</taxon>
        <taxon>Rhodospirillales</taxon>
        <taxon>Azospirillaceae</taxon>
        <taxon>Azospirillum</taxon>
    </lineage>
</organism>
<dbReference type="Proteomes" id="UP000509702">
    <property type="component" value="Plasmid unnamed4"/>
</dbReference>
<dbReference type="EMBL" id="CP054618">
    <property type="protein sequence ID" value="QKS50459.1"/>
    <property type="molecule type" value="Genomic_DNA"/>
</dbReference>
<evidence type="ECO:0000256" key="1">
    <source>
        <dbReference type="SAM" id="MobiDB-lite"/>
    </source>
</evidence>
<feature type="compositionally biased region" description="Low complexity" evidence="1">
    <location>
        <begin position="162"/>
        <end position="174"/>
    </location>
</feature>
<dbReference type="Pfam" id="PF06693">
    <property type="entry name" value="DUF1190"/>
    <property type="match status" value="1"/>
</dbReference>
<dbReference type="OrthoDB" id="7361974at2"/>
<dbReference type="InterPro" id="IPR009576">
    <property type="entry name" value="Biofilm_formation_YgiB"/>
</dbReference>
<proteinExistence type="predicted"/>
<keyword evidence="2" id="KW-0732">Signal</keyword>
<reference evidence="3 4" key="1">
    <citation type="submission" date="2020-06" db="EMBL/GenBank/DDBJ databases">
        <title>Complete genome of Azosprillum oryzae KACC14407.</title>
        <authorList>
            <person name="Kim M."/>
            <person name="Park Y.-J."/>
            <person name="Shin J.-H."/>
        </authorList>
    </citation>
    <scope>NUCLEOTIDE SEQUENCE [LARGE SCALE GENOMIC DNA]</scope>
    <source>
        <strain evidence="3 4">KACC 14407</strain>
        <plasmid evidence="3 4">unnamed4</plasmid>
    </source>
</reference>
<feature type="region of interest" description="Disordered" evidence="1">
    <location>
        <begin position="139"/>
        <end position="204"/>
    </location>
</feature>